<protein>
    <submittedName>
        <fullName evidence="1">Uncharacterized protein</fullName>
    </submittedName>
</protein>
<gene>
    <name evidence="1" type="ORF">Hamer_G010050</name>
</gene>
<evidence type="ECO:0000313" key="1">
    <source>
        <dbReference type="EMBL" id="KAG7157201.1"/>
    </source>
</evidence>
<keyword evidence="2" id="KW-1185">Reference proteome</keyword>
<proteinExistence type="predicted"/>
<dbReference type="Proteomes" id="UP000747542">
    <property type="component" value="Unassembled WGS sequence"/>
</dbReference>
<organism evidence="1 2">
    <name type="scientific">Homarus americanus</name>
    <name type="common">American lobster</name>
    <dbReference type="NCBI Taxonomy" id="6706"/>
    <lineage>
        <taxon>Eukaryota</taxon>
        <taxon>Metazoa</taxon>
        <taxon>Ecdysozoa</taxon>
        <taxon>Arthropoda</taxon>
        <taxon>Crustacea</taxon>
        <taxon>Multicrustacea</taxon>
        <taxon>Malacostraca</taxon>
        <taxon>Eumalacostraca</taxon>
        <taxon>Eucarida</taxon>
        <taxon>Decapoda</taxon>
        <taxon>Pleocyemata</taxon>
        <taxon>Astacidea</taxon>
        <taxon>Nephropoidea</taxon>
        <taxon>Nephropidae</taxon>
        <taxon>Homarus</taxon>
    </lineage>
</organism>
<dbReference type="EMBL" id="JAHLQT010037907">
    <property type="protein sequence ID" value="KAG7157201.1"/>
    <property type="molecule type" value="Genomic_DNA"/>
</dbReference>
<dbReference type="PANTHER" id="PTHR47018">
    <property type="entry name" value="CXC DOMAIN-CONTAINING PROTEIN-RELATED"/>
    <property type="match status" value="1"/>
</dbReference>
<sequence length="248" mass="28178">MNTFPTASGIVLAELVLYIDETRIEEGRATVFKLADLAHLYQSRMEQLGFKFDTRVHFTRIQTQAPCRHTTRDSRHKPCSSHHHQLLKFTSIKHKWVHNATTSVTERHSTSQETPVPLYMGMMLHAHTRNRELVDRLPHLGPSISYDRVLRLSAQMGINVCQQFHNTSATTAKTSFHGTSISLLQHSSFPGEGVDRSIVILGRSENASSTILLAIYHTTTQMCFLLILASRSHLPQHPQPHHWQETSC</sequence>
<evidence type="ECO:0000313" key="2">
    <source>
        <dbReference type="Proteomes" id="UP000747542"/>
    </source>
</evidence>
<accession>A0A8J5JHB4</accession>
<dbReference type="AlphaFoldDB" id="A0A8J5JHB4"/>
<comment type="caution">
    <text evidence="1">The sequence shown here is derived from an EMBL/GenBank/DDBJ whole genome shotgun (WGS) entry which is preliminary data.</text>
</comment>
<reference evidence="1" key="1">
    <citation type="journal article" date="2021" name="Sci. Adv.">
        <title>The American lobster genome reveals insights on longevity, neural, and immune adaptations.</title>
        <authorList>
            <person name="Polinski J.M."/>
            <person name="Zimin A.V."/>
            <person name="Clark K.F."/>
            <person name="Kohn A.B."/>
            <person name="Sadowski N."/>
            <person name="Timp W."/>
            <person name="Ptitsyn A."/>
            <person name="Khanna P."/>
            <person name="Romanova D.Y."/>
            <person name="Williams P."/>
            <person name="Greenwood S.J."/>
            <person name="Moroz L.L."/>
            <person name="Walt D.R."/>
            <person name="Bodnar A.G."/>
        </authorList>
    </citation>
    <scope>NUCLEOTIDE SEQUENCE</scope>
    <source>
        <strain evidence="1">GMGI-L3</strain>
    </source>
</reference>
<name>A0A8J5JHB4_HOMAM</name>